<dbReference type="EMBL" id="JACATN010000001">
    <property type="protein sequence ID" value="MBT2159671.1"/>
    <property type="molecule type" value="Genomic_DNA"/>
</dbReference>
<reference evidence="5" key="2">
    <citation type="submission" date="2023-07" db="EMBL/GenBank/DDBJ databases">
        <title>Zobellia barbeyronii sp. nov., a new marine flavobacterium, isolated from green and red algae.</title>
        <authorList>
            <person name="Nedashkovskaya O.I."/>
            <person name="Otstavnykh N."/>
            <person name="Zhukova N."/>
            <person name="Guzev K."/>
            <person name="Chausova V."/>
            <person name="Tekutyeva L."/>
            <person name="Mikhailov V."/>
            <person name="Isaeva M."/>
        </authorList>
    </citation>
    <scope>NUCLEOTIDE SEQUENCE [LARGE SCALE GENOMIC DNA]</scope>
    <source>
        <strain evidence="5">KMM 6746</strain>
    </source>
</reference>
<evidence type="ECO:0000256" key="1">
    <source>
        <dbReference type="ARBA" id="ARBA00022801"/>
    </source>
</evidence>
<dbReference type="Gene3D" id="2.60.120.560">
    <property type="entry name" value="Exo-inulinase, domain 1"/>
    <property type="match status" value="1"/>
</dbReference>
<dbReference type="RefSeq" id="WP_214609969.1">
    <property type="nucleotide sequence ID" value="NZ_JACATN010000001.1"/>
</dbReference>
<keyword evidence="5" id="KW-1185">Reference proteome</keyword>
<evidence type="ECO:0000313" key="4">
    <source>
        <dbReference type="EMBL" id="MBT2159671.1"/>
    </source>
</evidence>
<dbReference type="InterPro" id="IPR050300">
    <property type="entry name" value="GDXG_lipolytic_enzyme"/>
</dbReference>
<comment type="caution">
    <text evidence="4">The sequence shown here is derived from an EMBL/GenBank/DDBJ whole genome shotgun (WGS) entry which is preliminary data.</text>
</comment>
<accession>A0ABS5W9J6</accession>
<keyword evidence="1" id="KW-0378">Hydrolase</keyword>
<dbReference type="PANTHER" id="PTHR48081">
    <property type="entry name" value="AB HYDROLASE SUPERFAMILY PROTEIN C4A8.06C"/>
    <property type="match status" value="1"/>
</dbReference>
<dbReference type="InterPro" id="IPR049492">
    <property type="entry name" value="BD-FAE-like_dom"/>
</dbReference>
<dbReference type="SUPFAM" id="SSF53474">
    <property type="entry name" value="alpha/beta-Hydrolases"/>
    <property type="match status" value="1"/>
</dbReference>
<dbReference type="PANTHER" id="PTHR48081:SF13">
    <property type="entry name" value="ALPHA_BETA HYDROLASE"/>
    <property type="match status" value="1"/>
</dbReference>
<evidence type="ECO:0000259" key="2">
    <source>
        <dbReference type="Pfam" id="PF06439"/>
    </source>
</evidence>
<organism evidence="4 5">
    <name type="scientific">Zobellia barbeyronii</name>
    <dbReference type="NCBI Taxonomy" id="2748009"/>
    <lineage>
        <taxon>Bacteria</taxon>
        <taxon>Pseudomonadati</taxon>
        <taxon>Bacteroidota</taxon>
        <taxon>Flavobacteriia</taxon>
        <taxon>Flavobacteriales</taxon>
        <taxon>Flavobacteriaceae</taxon>
        <taxon>Zobellia</taxon>
    </lineage>
</organism>
<gene>
    <name evidence="4" type="ORF">HW347_00260</name>
</gene>
<evidence type="ECO:0000313" key="5">
    <source>
        <dbReference type="Proteomes" id="UP000740413"/>
    </source>
</evidence>
<dbReference type="Gene3D" id="3.40.50.1820">
    <property type="entry name" value="alpha/beta hydrolase"/>
    <property type="match status" value="1"/>
</dbReference>
<evidence type="ECO:0000259" key="3">
    <source>
        <dbReference type="Pfam" id="PF20434"/>
    </source>
</evidence>
<name>A0ABS5W9J6_9FLAO</name>
<dbReference type="Proteomes" id="UP000740413">
    <property type="component" value="Unassembled WGS sequence"/>
</dbReference>
<sequence>MINFKSILLSAITAFLFSYQGNGQDSSKINDEFIGNWATILPNGHPAWFSFNINGGVMNGEIWTVGLGNAISDLRFKADTLYYKRKLKTGAPNYPGGPPTGEKVEVSNKAVITGDVIKMIMYVPLQDGTFDTQEFKGKRLPPLPLKPDLDKVKFGAPIALFNGKDLSGWRLTNPNQINGWRAENGVLVNETPKLNFDPFSKYGNLRTDGEFKDFNLQLEFNVPKGGNSGIYLCGRYETQVVDRDSRMQGLQGVGALFARIAPSENAGKVGGEWQKYDITLVDQHVTIVLNGKKVVDNAPILGATKGALDADDTKPGPIYFQGDHTAVNYRNIMLSPRINPNYIQKDSSDSEFSKFDINGDNNLIATEIPLFEQDVFDQADANVDWQLSMKEFKSYNAYKKRIQSERALIPKNARAFSDIPYIQDGHNRHTLDLYLPDSTKFKKPYPLVIWVHGGGWQKGTKQLFGKQAFLLKHGFAMASINYRLTRESQFPEQVYDCKAAIRYLRKYADQYKIDANRFGLWGSSAGGHLVSLIGTTGGLQELEGSLGVTDASSEVQAVCDWFGPSDLNQMNASSTDKSKGEKQNTKPIVKFLGGPFTEKQEAARKASAINYISNNDPPFLIMHGNKDPLVPIEQSELFYQALQKKGVDSEYIIVKDAGHTFFTGEKEHAKVVNFFNEKLKK</sequence>
<proteinExistence type="predicted"/>
<dbReference type="Pfam" id="PF06439">
    <property type="entry name" value="3keto-disac_hyd"/>
    <property type="match status" value="1"/>
</dbReference>
<feature type="domain" description="3-keto-alpha-glucoside-1,2-lyase/3-keto-2-hydroxy-glucal hydratase" evidence="2">
    <location>
        <begin position="158"/>
        <end position="334"/>
    </location>
</feature>
<protein>
    <submittedName>
        <fullName evidence="4">DUF1080 domain-containing protein</fullName>
    </submittedName>
</protein>
<dbReference type="InterPro" id="IPR029058">
    <property type="entry name" value="AB_hydrolase_fold"/>
</dbReference>
<feature type="domain" description="BD-FAE-like" evidence="3">
    <location>
        <begin position="431"/>
        <end position="642"/>
    </location>
</feature>
<dbReference type="InterPro" id="IPR010496">
    <property type="entry name" value="AL/BT2_dom"/>
</dbReference>
<reference evidence="4 5" key="1">
    <citation type="submission" date="2020-06" db="EMBL/GenBank/DDBJ databases">
        <authorList>
            <person name="Isaeva M.P."/>
            <person name="Chernysheva N.Y."/>
        </authorList>
    </citation>
    <scope>NUCLEOTIDE SEQUENCE [LARGE SCALE GENOMIC DNA]</scope>
    <source>
        <strain evidence="4 5">KMM 6746</strain>
    </source>
</reference>
<dbReference type="Pfam" id="PF20434">
    <property type="entry name" value="BD-FAE"/>
    <property type="match status" value="1"/>
</dbReference>